<proteinExistence type="predicted"/>
<dbReference type="Proteomes" id="UP000265520">
    <property type="component" value="Unassembled WGS sequence"/>
</dbReference>
<feature type="non-terminal residue" evidence="1">
    <location>
        <position position="1"/>
    </location>
</feature>
<comment type="caution">
    <text evidence="1">The sequence shown here is derived from an EMBL/GenBank/DDBJ whole genome shotgun (WGS) entry which is preliminary data.</text>
</comment>
<evidence type="ECO:0000313" key="2">
    <source>
        <dbReference type="Proteomes" id="UP000265520"/>
    </source>
</evidence>
<evidence type="ECO:0000313" key="1">
    <source>
        <dbReference type="EMBL" id="MCH81663.1"/>
    </source>
</evidence>
<accession>A0A392M3P2</accession>
<organism evidence="1 2">
    <name type="scientific">Trifolium medium</name>
    <dbReference type="NCBI Taxonomy" id="97028"/>
    <lineage>
        <taxon>Eukaryota</taxon>
        <taxon>Viridiplantae</taxon>
        <taxon>Streptophyta</taxon>
        <taxon>Embryophyta</taxon>
        <taxon>Tracheophyta</taxon>
        <taxon>Spermatophyta</taxon>
        <taxon>Magnoliopsida</taxon>
        <taxon>eudicotyledons</taxon>
        <taxon>Gunneridae</taxon>
        <taxon>Pentapetalae</taxon>
        <taxon>rosids</taxon>
        <taxon>fabids</taxon>
        <taxon>Fabales</taxon>
        <taxon>Fabaceae</taxon>
        <taxon>Papilionoideae</taxon>
        <taxon>50 kb inversion clade</taxon>
        <taxon>NPAAA clade</taxon>
        <taxon>Hologalegina</taxon>
        <taxon>IRL clade</taxon>
        <taxon>Trifolieae</taxon>
        <taxon>Trifolium</taxon>
    </lineage>
</organism>
<dbReference type="AlphaFoldDB" id="A0A392M3P2"/>
<keyword evidence="2" id="KW-1185">Reference proteome</keyword>
<sequence>DWCFKNLNNEDYGVQKEGWKTIFMVILKMAKDIDGCEHYHFTRGRHRLETIFIRWKCPNEGWIKLNCDGAHKKSVDLAGSGDSSYRSSEHPLC</sequence>
<reference evidence="1 2" key="1">
    <citation type="journal article" date="2018" name="Front. Plant Sci.">
        <title>Red Clover (Trifolium pratense) and Zigzag Clover (T. medium) - A Picture of Genomic Similarities and Differences.</title>
        <authorList>
            <person name="Dluhosova J."/>
            <person name="Istvanek J."/>
            <person name="Nedelnik J."/>
            <person name="Repkova J."/>
        </authorList>
    </citation>
    <scope>NUCLEOTIDE SEQUENCE [LARGE SCALE GENOMIC DNA]</scope>
    <source>
        <strain evidence="2">cv. 10/8</strain>
        <tissue evidence="1">Leaf</tissue>
    </source>
</reference>
<gene>
    <name evidence="1" type="ORF">A2U01_0002454</name>
</gene>
<dbReference type="EMBL" id="LXQA010002609">
    <property type="protein sequence ID" value="MCH81663.1"/>
    <property type="molecule type" value="Genomic_DNA"/>
</dbReference>
<protein>
    <submittedName>
        <fullName evidence="1">Uncharacterized protein</fullName>
    </submittedName>
</protein>
<name>A0A392M3P2_9FABA</name>